<dbReference type="CDD" id="cd11301">
    <property type="entry name" value="Fut1_Fut2_like"/>
    <property type="match status" value="1"/>
</dbReference>
<comment type="caution">
    <text evidence="3">The sequence shown here is derived from an EMBL/GenBank/DDBJ whole genome shotgun (WGS) entry which is preliminary data.</text>
</comment>
<dbReference type="GO" id="GO:0005975">
    <property type="term" value="P:carbohydrate metabolic process"/>
    <property type="evidence" value="ECO:0007669"/>
    <property type="project" value="InterPro"/>
</dbReference>
<dbReference type="Gene3D" id="3.40.50.11350">
    <property type="match status" value="1"/>
</dbReference>
<dbReference type="PANTHER" id="PTHR11927">
    <property type="entry name" value="GALACTOSIDE 2-L-FUCOSYLTRANSFERASE"/>
    <property type="match status" value="1"/>
</dbReference>
<evidence type="ECO:0000256" key="1">
    <source>
        <dbReference type="ARBA" id="ARBA00022676"/>
    </source>
</evidence>
<dbReference type="Pfam" id="PF01531">
    <property type="entry name" value="Glyco_transf_11"/>
    <property type="match status" value="1"/>
</dbReference>
<accession>K1KX93</accession>
<dbReference type="GO" id="GO:0008107">
    <property type="term" value="F:galactoside 2-alpha-L-fucosyltransferase activity"/>
    <property type="evidence" value="ECO:0007669"/>
    <property type="project" value="InterPro"/>
</dbReference>
<evidence type="ECO:0000256" key="2">
    <source>
        <dbReference type="ARBA" id="ARBA00022679"/>
    </source>
</evidence>
<dbReference type="AlphaFoldDB" id="K1KX93"/>
<name>K1KX93_CECL9</name>
<evidence type="ECO:0000313" key="3">
    <source>
        <dbReference type="EMBL" id="EKB48710.1"/>
    </source>
</evidence>
<keyword evidence="4" id="KW-1185">Reference proteome</keyword>
<reference evidence="3 4" key="1">
    <citation type="journal article" date="2012" name="J. Bacteriol.">
        <title>Draft Genome Sequence of Cecembia lonarensis Strain LW9T, Isolated from Lonar Lake, a Haloalkaline Lake in India.</title>
        <authorList>
            <person name="Shivaji S."/>
            <person name="Ara S."/>
            <person name="Singh A."/>
            <person name="Pinnaka A.K."/>
        </authorList>
    </citation>
    <scope>NUCLEOTIDE SEQUENCE [LARGE SCALE GENOMIC DNA]</scope>
    <source>
        <strain evidence="3 4">LW9</strain>
    </source>
</reference>
<dbReference type="RefSeq" id="WP_009185692.1">
    <property type="nucleotide sequence ID" value="NZ_AMGM01000044.1"/>
</dbReference>
<dbReference type="PANTHER" id="PTHR11927:SF9">
    <property type="entry name" value="L-FUCOSYLTRANSFERASE"/>
    <property type="match status" value="1"/>
</dbReference>
<proteinExistence type="predicted"/>
<dbReference type="GO" id="GO:0016020">
    <property type="term" value="C:membrane"/>
    <property type="evidence" value="ECO:0007669"/>
    <property type="project" value="InterPro"/>
</dbReference>
<evidence type="ECO:0000313" key="4">
    <source>
        <dbReference type="Proteomes" id="UP000004478"/>
    </source>
</evidence>
<gene>
    <name evidence="3" type="ORF">B879_02669</name>
</gene>
<keyword evidence="2 3" id="KW-0808">Transferase</keyword>
<dbReference type="EMBL" id="AMGM01000044">
    <property type="protein sequence ID" value="EKB48710.1"/>
    <property type="molecule type" value="Genomic_DNA"/>
</dbReference>
<keyword evidence="1" id="KW-0328">Glycosyltransferase</keyword>
<dbReference type="OrthoDB" id="9794601at2"/>
<protein>
    <submittedName>
        <fullName evidence="3">Glycosyl transferase family 11</fullName>
    </submittedName>
</protein>
<dbReference type="PATRIC" id="fig|1225176.3.peg.2844"/>
<sequence>MIIMKFMGGLGNQIYQYALGRKLSELHNSFLASDIHIYKNDPDREFVLDKFNIKVKHLPWKVIKLLNSDYALKFDKVFHTEFYHELVLEKALESKDIPRKNNLYLRGSWGNRKYYEDYIDKISDEITLKEKFKTKDFNTVNKKVKNSDSVGIHIRRGDYEKVAHFKNFYGLLPPSYYSAAVDFIGNRIEKSNFFIFSDDTDWVKENLPFLKDSFFVSDIIGSVDYLEFELLKNCKHQIIANSTFSWWAARLNSNPAKIVIKPKRWFADDRQQAVYEIEDSYYIKEAIKL</sequence>
<organism evidence="3 4">
    <name type="scientific">Cecembia lonarensis (strain CCUG 58316 / KCTC 22772 / LW9)</name>
    <dbReference type="NCBI Taxonomy" id="1225176"/>
    <lineage>
        <taxon>Bacteria</taxon>
        <taxon>Pseudomonadati</taxon>
        <taxon>Bacteroidota</taxon>
        <taxon>Cytophagia</taxon>
        <taxon>Cytophagales</taxon>
        <taxon>Cyclobacteriaceae</taxon>
        <taxon>Cecembia</taxon>
    </lineage>
</organism>
<dbReference type="InterPro" id="IPR002516">
    <property type="entry name" value="Glyco_trans_11"/>
</dbReference>
<dbReference type="Proteomes" id="UP000004478">
    <property type="component" value="Unassembled WGS sequence"/>
</dbReference>